<feature type="domain" description="F-box" evidence="1">
    <location>
        <begin position="14"/>
        <end position="49"/>
    </location>
</feature>
<evidence type="ECO:0000259" key="1">
    <source>
        <dbReference type="Pfam" id="PF12937"/>
    </source>
</evidence>
<keyword evidence="3" id="KW-1185">Reference proteome</keyword>
<dbReference type="InterPro" id="IPR036047">
    <property type="entry name" value="F-box-like_dom_sf"/>
</dbReference>
<dbReference type="Proteomes" id="UP000324897">
    <property type="component" value="Chromosome 4"/>
</dbReference>
<comment type="caution">
    <text evidence="2">The sequence shown here is derived from an EMBL/GenBank/DDBJ whole genome shotgun (WGS) entry which is preliminary data.</text>
</comment>
<dbReference type="PANTHER" id="PTHR32133">
    <property type="entry name" value="OS07G0120400 PROTEIN"/>
    <property type="match status" value="1"/>
</dbReference>
<feature type="non-terminal residue" evidence="2">
    <location>
        <position position="1"/>
    </location>
</feature>
<organism evidence="2 3">
    <name type="scientific">Eragrostis curvula</name>
    <name type="common">weeping love grass</name>
    <dbReference type="NCBI Taxonomy" id="38414"/>
    <lineage>
        <taxon>Eukaryota</taxon>
        <taxon>Viridiplantae</taxon>
        <taxon>Streptophyta</taxon>
        <taxon>Embryophyta</taxon>
        <taxon>Tracheophyta</taxon>
        <taxon>Spermatophyta</taxon>
        <taxon>Magnoliopsida</taxon>
        <taxon>Liliopsida</taxon>
        <taxon>Poales</taxon>
        <taxon>Poaceae</taxon>
        <taxon>PACMAD clade</taxon>
        <taxon>Chloridoideae</taxon>
        <taxon>Eragrostideae</taxon>
        <taxon>Eragrostidinae</taxon>
        <taxon>Eragrostis</taxon>
    </lineage>
</organism>
<evidence type="ECO:0000313" key="3">
    <source>
        <dbReference type="Proteomes" id="UP000324897"/>
    </source>
</evidence>
<dbReference type="AlphaFoldDB" id="A0A5J9VYQ7"/>
<accession>A0A5J9VYQ7</accession>
<dbReference type="Pfam" id="PF12937">
    <property type="entry name" value="F-box-like"/>
    <property type="match status" value="1"/>
</dbReference>
<dbReference type="OrthoDB" id="687793at2759"/>
<protein>
    <recommendedName>
        <fullName evidence="1">F-box domain-containing protein</fullName>
    </recommendedName>
</protein>
<dbReference type="Gramene" id="TVU40771">
    <property type="protein sequence ID" value="TVU40771"/>
    <property type="gene ID" value="EJB05_14248"/>
</dbReference>
<gene>
    <name evidence="2" type="ORF">EJB05_14248</name>
</gene>
<dbReference type="SUPFAM" id="SSF81383">
    <property type="entry name" value="F-box domain"/>
    <property type="match status" value="1"/>
</dbReference>
<dbReference type="EMBL" id="RWGY01000007">
    <property type="protein sequence ID" value="TVU40771.1"/>
    <property type="molecule type" value="Genomic_DNA"/>
</dbReference>
<evidence type="ECO:0000313" key="2">
    <source>
        <dbReference type="EMBL" id="TVU40771.1"/>
    </source>
</evidence>
<name>A0A5J9VYQ7_9POAL</name>
<reference evidence="2 3" key="1">
    <citation type="journal article" date="2019" name="Sci. Rep.">
        <title>A high-quality genome of Eragrostis curvula grass provides insights into Poaceae evolution and supports new strategies to enhance forage quality.</title>
        <authorList>
            <person name="Carballo J."/>
            <person name="Santos B.A.C.M."/>
            <person name="Zappacosta D."/>
            <person name="Garbus I."/>
            <person name="Selva J.P."/>
            <person name="Gallo C.A."/>
            <person name="Diaz A."/>
            <person name="Albertini E."/>
            <person name="Caccamo M."/>
            <person name="Echenique V."/>
        </authorList>
    </citation>
    <scope>NUCLEOTIDE SEQUENCE [LARGE SCALE GENOMIC DNA]</scope>
    <source>
        <strain evidence="3">cv. Victoria</strain>
        <tissue evidence="2">Leaf</tissue>
    </source>
</reference>
<sequence length="186" mass="20680">MSAPPELNGDTTAEILLRLLPDEPAHLVRAALVCKPWRQILTDPAFLRRYRAFHRAPPLLGFFNNFAAVNDLRHPSFFSTLKAASPFPTRAFDCAEWIVLDCRHGRVLFGLFAETGHHRFDVGDGDGLRMEGGAVRGDLVRFSLGFSGARVFEALGFSSALVFEALRLGLLSGSHEEEGWERRNGE</sequence>
<dbReference type="InterPro" id="IPR001810">
    <property type="entry name" value="F-box_dom"/>
</dbReference>
<dbReference type="PANTHER" id="PTHR32133:SF408">
    <property type="entry name" value="OS07G0120400 PROTEIN"/>
    <property type="match status" value="1"/>
</dbReference>
<proteinExistence type="predicted"/>